<reference evidence="1 2" key="1">
    <citation type="submission" date="2010-03" db="EMBL/GenBank/DDBJ databases">
        <title>The Genome Sequence of Fusobacterium sp. 1_1_41FAA.</title>
        <authorList>
            <consortium name="The Broad Institute Genome Sequencing Platform"/>
            <person name="Ward D."/>
            <person name="Earl A."/>
            <person name="Feldgarden M."/>
            <person name="Gevers D."/>
            <person name="Young S.K."/>
            <person name="Zeng Q."/>
            <person name="Koehrsen M."/>
            <person name="Alvarado L."/>
            <person name="Berlin A."/>
            <person name="Borenstein D."/>
            <person name="Chapman S."/>
            <person name="Chen Z."/>
            <person name="Engels R."/>
            <person name="Freedman E."/>
            <person name="Gellesch M."/>
            <person name="Goldberg J."/>
            <person name="Griggs A."/>
            <person name="Gujja S."/>
            <person name="Heilman E."/>
            <person name="Heiman D."/>
            <person name="Hepburn T."/>
            <person name="Howarth C."/>
            <person name="Jen D."/>
            <person name="Larson L."/>
            <person name="Mehta T."/>
            <person name="Park D."/>
            <person name="Pearson M."/>
            <person name="Richards J."/>
            <person name="Roberts A."/>
            <person name="Saif S."/>
            <person name="Shea T."/>
            <person name="Shenoy N."/>
            <person name="Sisk P."/>
            <person name="Stolte C."/>
            <person name="Sykes S."/>
            <person name="Walk T."/>
            <person name="White J."/>
            <person name="Yandava C."/>
            <person name="Strauss J.C."/>
            <person name="Ambrose C.E."/>
            <person name="Allen-Vercoe E."/>
            <person name="Haas B."/>
            <person name="Henn M.R."/>
            <person name="Nusbaum C."/>
            <person name="Birren B."/>
        </authorList>
    </citation>
    <scope>NUCLEOTIDE SEQUENCE [LARGE SCALE GENOMIC DNA]</scope>
    <source>
        <strain evidence="1 2">1_1_41FAA</strain>
    </source>
</reference>
<protein>
    <submittedName>
        <fullName evidence="1">Uncharacterized protein</fullName>
    </submittedName>
</protein>
<gene>
    <name evidence="1" type="ORF">HMPREF0400_00197</name>
</gene>
<dbReference type="AlphaFoldDB" id="D6LER1"/>
<accession>D6LER1</accession>
<dbReference type="EMBL" id="GG770381">
    <property type="protein sequence ID" value="EFG28646.2"/>
    <property type="molecule type" value="Genomic_DNA"/>
</dbReference>
<evidence type="ECO:0000313" key="2">
    <source>
        <dbReference type="Proteomes" id="UP000003964"/>
    </source>
</evidence>
<name>D6LER1_9FUSO</name>
<organism evidence="1 2">
    <name type="scientific">Fusobacterium periodonticum 1_1_41FAA</name>
    <dbReference type="NCBI Taxonomy" id="469621"/>
    <lineage>
        <taxon>Bacteria</taxon>
        <taxon>Fusobacteriati</taxon>
        <taxon>Fusobacteriota</taxon>
        <taxon>Fusobacteriia</taxon>
        <taxon>Fusobacteriales</taxon>
        <taxon>Fusobacteriaceae</taxon>
        <taxon>Fusobacterium</taxon>
    </lineage>
</organism>
<proteinExistence type="predicted"/>
<sequence>MIGGKLWRIKKLKKFLKQWMDYHLESDWKLSTVAHYLNRGHTLEELRKLSEKDLFYIYLLKE</sequence>
<dbReference type="Proteomes" id="UP000003964">
    <property type="component" value="Unassembled WGS sequence"/>
</dbReference>
<evidence type="ECO:0000313" key="1">
    <source>
        <dbReference type="EMBL" id="EFG28646.2"/>
    </source>
</evidence>